<dbReference type="PANTHER" id="PTHR12304">
    <property type="entry name" value="INOSINE-URIDINE PREFERRING NUCLEOSIDE HYDROLASE"/>
    <property type="match status" value="1"/>
</dbReference>
<protein>
    <submittedName>
        <fullName evidence="4">Nucleoside hydrolase</fullName>
    </submittedName>
</protein>
<dbReference type="Gene3D" id="3.90.245.10">
    <property type="entry name" value="Ribonucleoside hydrolase-like"/>
    <property type="match status" value="1"/>
</dbReference>
<sequence length="325" mass="35485">MADNLNPRSLIIDCDPGVDDFVALMMAFARPEQLNVLGVTTVAGNVAPEFTQTNARRACEIAGRMDVPVFAGCPRPMLKKLKTEEVVHGICGLGGADLPSPTMPLQKTHAVDFIIDTLMSTKAPITMATTGPMTNLATAIVKEPRILHNIDEIVSMGGAMTLGNITPAAEYNFFCDPHAARIVFSSGKKIKLMSLDLTHNVVTSRDWLECIHDLGNPVSRAVYQMLSFFHVYDTEHFGTSGGVLHDPCVIGYLLAPKLFQGKDVHVEIDTTDGITGGRSIIDFWDRRGLEINAHVFDKVDVHGFFTLLTTLIESYGKTKKLQQAS</sequence>
<feature type="domain" description="Inosine/uridine-preferring nucleoside hydrolase" evidence="3">
    <location>
        <begin position="10"/>
        <end position="305"/>
    </location>
</feature>
<dbReference type="SUPFAM" id="SSF53590">
    <property type="entry name" value="Nucleoside hydrolase"/>
    <property type="match status" value="1"/>
</dbReference>
<dbReference type="PANTHER" id="PTHR12304:SF4">
    <property type="entry name" value="URIDINE NUCLEOSIDASE"/>
    <property type="match status" value="1"/>
</dbReference>
<proteinExistence type="predicted"/>
<dbReference type="Proteomes" id="UP001330434">
    <property type="component" value="Chromosome"/>
</dbReference>
<evidence type="ECO:0000313" key="4">
    <source>
        <dbReference type="EMBL" id="WVX66426.1"/>
    </source>
</evidence>
<dbReference type="GO" id="GO:0016787">
    <property type="term" value="F:hydrolase activity"/>
    <property type="evidence" value="ECO:0007669"/>
    <property type="project" value="UniProtKB-KW"/>
</dbReference>
<gene>
    <name evidence="4" type="ORF">Bealeia1_00604</name>
</gene>
<dbReference type="CDD" id="cd02651">
    <property type="entry name" value="nuc_hydro_IU_UC_XIUA"/>
    <property type="match status" value="1"/>
</dbReference>
<keyword evidence="2" id="KW-0326">Glycosidase</keyword>
<keyword evidence="5" id="KW-1185">Reference proteome</keyword>
<evidence type="ECO:0000256" key="1">
    <source>
        <dbReference type="ARBA" id="ARBA00022801"/>
    </source>
</evidence>
<dbReference type="InterPro" id="IPR023186">
    <property type="entry name" value="IUNH"/>
</dbReference>
<reference evidence="4 5" key="1">
    <citation type="journal article" date="2024" name="Environ. Microbiol.">
        <title>Novel evolutionary insights on the interactions of the Holosporales (Alphaproteobacteria) with eukaryotic hosts from comparative genomics.</title>
        <authorList>
            <person name="Giovannini M."/>
            <person name="Petroni G."/>
            <person name="Castelli M."/>
        </authorList>
    </citation>
    <scope>NUCLEOTIDE SEQUENCE [LARGE SCALE GENOMIC DNA]</scope>
    <source>
        <strain evidence="4 5">US_Bl 15I1</strain>
    </source>
</reference>
<evidence type="ECO:0000256" key="2">
    <source>
        <dbReference type="ARBA" id="ARBA00023295"/>
    </source>
</evidence>
<dbReference type="RefSeq" id="WP_331255297.1">
    <property type="nucleotide sequence ID" value="NZ_CP133270.1"/>
</dbReference>
<name>A0ABZ2C1R6_9PROT</name>
<dbReference type="InterPro" id="IPR001910">
    <property type="entry name" value="Inosine/uridine_hydrolase_dom"/>
</dbReference>
<dbReference type="InterPro" id="IPR036452">
    <property type="entry name" value="Ribo_hydro-like"/>
</dbReference>
<keyword evidence="1 4" id="KW-0378">Hydrolase</keyword>
<dbReference type="Pfam" id="PF01156">
    <property type="entry name" value="IU_nuc_hydro"/>
    <property type="match status" value="1"/>
</dbReference>
<dbReference type="EMBL" id="CP133270">
    <property type="protein sequence ID" value="WVX66426.1"/>
    <property type="molecule type" value="Genomic_DNA"/>
</dbReference>
<evidence type="ECO:0000259" key="3">
    <source>
        <dbReference type="Pfam" id="PF01156"/>
    </source>
</evidence>
<organism evidence="4 5">
    <name type="scientific">Candidatus Bealeia paramacronuclearis</name>
    <dbReference type="NCBI Taxonomy" id="1921001"/>
    <lineage>
        <taxon>Bacteria</taxon>
        <taxon>Pseudomonadati</taxon>
        <taxon>Pseudomonadota</taxon>
        <taxon>Alphaproteobacteria</taxon>
        <taxon>Holosporales</taxon>
        <taxon>Holosporaceae</taxon>
        <taxon>Candidatus Bealeia</taxon>
    </lineage>
</organism>
<evidence type="ECO:0000313" key="5">
    <source>
        <dbReference type="Proteomes" id="UP001330434"/>
    </source>
</evidence>
<accession>A0ABZ2C1R6</accession>